<dbReference type="Proteomes" id="UP000189933">
    <property type="component" value="Unassembled WGS sequence"/>
</dbReference>
<proteinExistence type="predicted"/>
<evidence type="ECO:0000313" key="1">
    <source>
        <dbReference type="EMBL" id="SJZ64902.1"/>
    </source>
</evidence>
<dbReference type="RefSeq" id="WP_078664651.1">
    <property type="nucleotide sequence ID" value="NZ_FUXM01000004.1"/>
</dbReference>
<gene>
    <name evidence="1" type="ORF">SAMN02745885_00510</name>
</gene>
<name>A0A1T4MDA0_9FIRM</name>
<organism evidence="1 2">
    <name type="scientific">Carboxydocella sporoproducens DSM 16521</name>
    <dbReference type="NCBI Taxonomy" id="1121270"/>
    <lineage>
        <taxon>Bacteria</taxon>
        <taxon>Bacillati</taxon>
        <taxon>Bacillota</taxon>
        <taxon>Clostridia</taxon>
        <taxon>Eubacteriales</taxon>
        <taxon>Clostridiales Family XVI. Incertae Sedis</taxon>
        <taxon>Carboxydocella</taxon>
    </lineage>
</organism>
<reference evidence="2" key="1">
    <citation type="submission" date="2017-02" db="EMBL/GenBank/DDBJ databases">
        <authorList>
            <person name="Varghese N."/>
            <person name="Submissions S."/>
        </authorList>
    </citation>
    <scope>NUCLEOTIDE SEQUENCE [LARGE SCALE GENOMIC DNA]</scope>
    <source>
        <strain evidence="2">DSM 16521</strain>
    </source>
</reference>
<dbReference type="EMBL" id="FUXM01000004">
    <property type="protein sequence ID" value="SJZ64902.1"/>
    <property type="molecule type" value="Genomic_DNA"/>
</dbReference>
<protein>
    <submittedName>
        <fullName evidence="1">Uncharacterized protein</fullName>
    </submittedName>
</protein>
<dbReference type="AlphaFoldDB" id="A0A1T4MDA0"/>
<accession>A0A1T4MDA0</accession>
<keyword evidence="2" id="KW-1185">Reference proteome</keyword>
<dbReference type="OrthoDB" id="43591at2"/>
<evidence type="ECO:0000313" key="2">
    <source>
        <dbReference type="Proteomes" id="UP000189933"/>
    </source>
</evidence>
<sequence>MGVTPEMIREFEAIIRQIKDVVSAKIVSNEYGEVQEVHVLAKQNRSPKQLVRDIESAVMAQFGVALDHKKISVAQMANEEEIPVTEVRPKLIRAELFTEGVQAKAEVELQLGDDTMFGRAQGPGAYNNKLRLVAQATLDALERYLRGNCTFAVDDVAIIHLGRKQAAVVAVTLVTPEEEEALIGSAYVRVDEWETVVKATLNAVNRRLSLLVKP</sequence>